<keyword evidence="2" id="KW-1185">Reference proteome</keyword>
<evidence type="ECO:0000313" key="1">
    <source>
        <dbReference type="EMBL" id="MBB5323303.1"/>
    </source>
</evidence>
<dbReference type="Gene3D" id="1.10.3290.10">
    <property type="entry name" value="Fido-like domain"/>
    <property type="match status" value="1"/>
</dbReference>
<dbReference type="Proteomes" id="UP000520011">
    <property type="component" value="Unassembled WGS sequence"/>
</dbReference>
<reference evidence="1 2" key="1">
    <citation type="submission" date="2020-08" db="EMBL/GenBank/DDBJ databases">
        <title>Genomic Encyclopedia of Type Strains, Phase IV (KMG-IV): sequencing the most valuable type-strain genomes for metagenomic binning, comparative biology and taxonomic classification.</title>
        <authorList>
            <person name="Goeker M."/>
        </authorList>
    </citation>
    <scope>NUCLEOTIDE SEQUENCE [LARGE SCALE GENOMIC DNA]</scope>
    <source>
        <strain evidence="1 2">DSM 16325</strain>
    </source>
</reference>
<name>A0A7W8IMN7_9BACL</name>
<comment type="caution">
    <text evidence="1">The sequence shown here is derived from an EMBL/GenBank/DDBJ whole genome shotgun (WGS) entry which is preliminary data.</text>
</comment>
<dbReference type="AlphaFoldDB" id="A0A7W8IMN7"/>
<proteinExistence type="predicted"/>
<dbReference type="EMBL" id="JACHEP010000001">
    <property type="protein sequence ID" value="MBB5323303.1"/>
    <property type="molecule type" value="Genomic_DNA"/>
</dbReference>
<evidence type="ECO:0000313" key="2">
    <source>
        <dbReference type="Proteomes" id="UP000520011"/>
    </source>
</evidence>
<dbReference type="InterPro" id="IPR036597">
    <property type="entry name" value="Fido-like_dom_sf"/>
</dbReference>
<sequence>MERILKQIHYVVLKNIDHENAGKYRTYNVRISGSAHQPPHF</sequence>
<protein>
    <submittedName>
        <fullName evidence="1">Uncharacterized protein</fullName>
    </submittedName>
</protein>
<organism evidence="1 2">
    <name type="scientific">Anoxybacteroides tepidamans</name>
    <dbReference type="NCBI Taxonomy" id="265948"/>
    <lineage>
        <taxon>Bacteria</taxon>
        <taxon>Bacillati</taxon>
        <taxon>Bacillota</taxon>
        <taxon>Bacilli</taxon>
        <taxon>Bacillales</taxon>
        <taxon>Anoxybacillaceae</taxon>
        <taxon>Anoxybacteroides</taxon>
    </lineage>
</organism>
<dbReference type="SUPFAM" id="SSF140931">
    <property type="entry name" value="Fic-like"/>
    <property type="match status" value="1"/>
</dbReference>
<accession>A0A7W8IMN7</accession>
<gene>
    <name evidence="1" type="ORF">HNQ34_000380</name>
</gene>